<feature type="region of interest" description="Disordered" evidence="1">
    <location>
        <begin position="1"/>
        <end position="20"/>
    </location>
</feature>
<dbReference type="AlphaFoldDB" id="A0A0K2G9P6"/>
<dbReference type="InterPro" id="IPR032623">
    <property type="entry name" value="FecR_N"/>
</dbReference>
<protein>
    <submittedName>
        <fullName evidence="5">Putative FecR, ferric citrate sensor</fullName>
    </submittedName>
</protein>
<dbReference type="InterPro" id="IPR012373">
    <property type="entry name" value="Ferrdict_sens_TM"/>
</dbReference>
<organism evidence="5 6">
    <name type="scientific">Nitrospira moscoviensis</name>
    <dbReference type="NCBI Taxonomy" id="42253"/>
    <lineage>
        <taxon>Bacteria</taxon>
        <taxon>Pseudomonadati</taxon>
        <taxon>Nitrospirota</taxon>
        <taxon>Nitrospiria</taxon>
        <taxon>Nitrospirales</taxon>
        <taxon>Nitrospiraceae</taxon>
        <taxon>Nitrospira</taxon>
    </lineage>
</organism>
<dbReference type="PANTHER" id="PTHR30273:SF2">
    <property type="entry name" value="PROTEIN FECR"/>
    <property type="match status" value="1"/>
</dbReference>
<dbReference type="Proteomes" id="UP000069205">
    <property type="component" value="Chromosome"/>
</dbReference>
<evidence type="ECO:0000313" key="6">
    <source>
        <dbReference type="Proteomes" id="UP000069205"/>
    </source>
</evidence>
<dbReference type="InterPro" id="IPR006860">
    <property type="entry name" value="FecR"/>
</dbReference>
<keyword evidence="2" id="KW-0472">Membrane</keyword>
<accession>A0A0K2G9P6</accession>
<dbReference type="PANTHER" id="PTHR30273">
    <property type="entry name" value="PERIPLASMIC SIGNAL SENSOR AND SIGMA FACTOR ACTIVATOR FECR-RELATED"/>
    <property type="match status" value="1"/>
</dbReference>
<evidence type="ECO:0000259" key="4">
    <source>
        <dbReference type="Pfam" id="PF16220"/>
    </source>
</evidence>
<proteinExistence type="predicted"/>
<dbReference type="GO" id="GO:0016989">
    <property type="term" value="F:sigma factor antagonist activity"/>
    <property type="evidence" value="ECO:0007669"/>
    <property type="project" value="TreeGrafter"/>
</dbReference>
<dbReference type="Pfam" id="PF04773">
    <property type="entry name" value="FecR"/>
    <property type="match status" value="1"/>
</dbReference>
<dbReference type="EMBL" id="CP011801">
    <property type="protein sequence ID" value="ALA57322.1"/>
    <property type="molecule type" value="Genomic_DNA"/>
</dbReference>
<keyword evidence="6" id="KW-1185">Reference proteome</keyword>
<dbReference type="Gene3D" id="3.55.50.30">
    <property type="match status" value="1"/>
</dbReference>
<feature type="domain" description="FecR N-terminal" evidence="4">
    <location>
        <begin position="20"/>
        <end position="62"/>
    </location>
</feature>
<dbReference type="Gene3D" id="2.60.120.1440">
    <property type="match status" value="1"/>
</dbReference>
<keyword evidence="2" id="KW-0812">Transmembrane</keyword>
<reference evidence="5 6" key="1">
    <citation type="journal article" date="2015" name="Proc. Natl. Acad. Sci. U.S.A.">
        <title>Expanded metabolic versatility of ubiquitous nitrite-oxidizing bacteria from the genus Nitrospira.</title>
        <authorList>
            <person name="Koch H."/>
            <person name="Lucker S."/>
            <person name="Albertsen M."/>
            <person name="Kitzinger K."/>
            <person name="Herbold C."/>
            <person name="Spieck E."/>
            <person name="Nielsen P.H."/>
            <person name="Wagner M."/>
            <person name="Daims H."/>
        </authorList>
    </citation>
    <scope>NUCLEOTIDE SEQUENCE [LARGE SCALE GENOMIC DNA]</scope>
    <source>
        <strain evidence="5 6">NSP M-1</strain>
    </source>
</reference>
<dbReference type="Pfam" id="PF16220">
    <property type="entry name" value="DUF4880"/>
    <property type="match status" value="1"/>
</dbReference>
<evidence type="ECO:0000256" key="1">
    <source>
        <dbReference type="SAM" id="MobiDB-lite"/>
    </source>
</evidence>
<feature type="compositionally biased region" description="Basic and acidic residues" evidence="1">
    <location>
        <begin position="10"/>
        <end position="20"/>
    </location>
</feature>
<evidence type="ECO:0000259" key="3">
    <source>
        <dbReference type="Pfam" id="PF04773"/>
    </source>
</evidence>
<feature type="transmembrane region" description="Helical" evidence="2">
    <location>
        <begin position="89"/>
        <end position="107"/>
    </location>
</feature>
<sequence>MSKHGMNRPGEPETRDQLDREAVTWLVRLTSGETTEEEEAEARAWRARSPAHEQAFQDAERLWRGMEPLRGRVHALKDKERVLWPRRTAFRWGAAAAMLALVMLAVLDRTATFTVWLADHRTGTGQQQTLHLADGTVAHLNTDTALSVHYDAGVRRVALLAGEADFVVAKDPSRPFLVDAGGGTIEAVGTDFVVRRNGRRVTVTMLEGTTRVSYTDTSPQGEAAVPLHAAQRVAYSPDSGLGSVEPVDLRLEAAWRRGKLIFEAAPLSTVLDEINRYRPGRVWVLRHDLTTLPVSGVFDLDRLDEALMAIQRTLRLKAVSLGGRWVFLL</sequence>
<dbReference type="PATRIC" id="fig|42253.5.peg.868"/>
<dbReference type="KEGG" id="nmv:NITMOv2_0887"/>
<dbReference type="STRING" id="42253.NITMOv2_0887"/>
<gene>
    <name evidence="5" type="ORF">NITMOv2_0887</name>
</gene>
<evidence type="ECO:0000256" key="2">
    <source>
        <dbReference type="SAM" id="Phobius"/>
    </source>
</evidence>
<keyword evidence="2" id="KW-1133">Transmembrane helix</keyword>
<evidence type="ECO:0000313" key="5">
    <source>
        <dbReference type="EMBL" id="ALA57322.1"/>
    </source>
</evidence>
<name>A0A0K2G9P6_NITMO</name>
<feature type="domain" description="FecR protein" evidence="3">
    <location>
        <begin position="119"/>
        <end position="209"/>
    </location>
</feature>
<dbReference type="PIRSF" id="PIRSF018266">
    <property type="entry name" value="FecR"/>
    <property type="match status" value="1"/>
</dbReference>